<dbReference type="GO" id="GO:0050518">
    <property type="term" value="F:2-C-methyl-D-erythritol 4-phosphate cytidylyltransferase activity"/>
    <property type="evidence" value="ECO:0007669"/>
    <property type="project" value="UniProtKB-UniRule"/>
</dbReference>
<dbReference type="HAMAP" id="MF_00108">
    <property type="entry name" value="IspD"/>
    <property type="match status" value="1"/>
</dbReference>
<dbReference type="FunFam" id="3.90.550.10:FF:000003">
    <property type="entry name" value="2-C-methyl-D-erythritol 4-phosphate cytidylyltransferase"/>
    <property type="match status" value="1"/>
</dbReference>
<evidence type="ECO:0000313" key="8">
    <source>
        <dbReference type="Proteomes" id="UP000411403"/>
    </source>
</evidence>
<dbReference type="PANTHER" id="PTHR32125:SF4">
    <property type="entry name" value="2-C-METHYL-D-ERYTHRITOL 4-PHOSPHATE CYTIDYLYLTRANSFERASE, CHLOROPLASTIC"/>
    <property type="match status" value="1"/>
</dbReference>
<feature type="site" description="Positions MEP for the nucleophilic attack" evidence="3">
    <location>
        <position position="213"/>
    </location>
</feature>
<organism evidence="5 7">
    <name type="scientific">Campylobacter coli</name>
    <dbReference type="NCBI Taxonomy" id="195"/>
    <lineage>
        <taxon>Bacteria</taxon>
        <taxon>Pseudomonadati</taxon>
        <taxon>Campylobacterota</taxon>
        <taxon>Epsilonproteobacteria</taxon>
        <taxon>Campylobacterales</taxon>
        <taxon>Campylobacteraceae</taxon>
        <taxon>Campylobacter</taxon>
    </lineage>
</organism>
<feature type="site" description="Positions MEP for the nucleophilic attack" evidence="3">
    <location>
        <position position="154"/>
    </location>
</feature>
<keyword evidence="3" id="KW-0414">Isoprene biosynthesis</keyword>
<gene>
    <name evidence="3 5" type="primary">ispD</name>
    <name evidence="5" type="ORF">DSX26_03950</name>
    <name evidence="6" type="ORF">DYU70_03990</name>
</gene>
<dbReference type="PANTHER" id="PTHR32125">
    <property type="entry name" value="2-C-METHYL-D-ERYTHRITOL 4-PHOSPHATE CYTIDYLYLTRANSFERASE, CHLOROPLASTIC"/>
    <property type="match status" value="1"/>
</dbReference>
<comment type="function">
    <text evidence="3">Catalyzes the formation of 4-diphosphocytidyl-2-C-methyl-D-erythritol from CTP and 2-C-methyl-D-erythritol 4-phosphate (MEP).</text>
</comment>
<sequence>MRKNIAVILAGGSGSRFGLNFPKQFAKLAGKTIIEHTIETFEKHPCIDEICIVIKSDFRDKINELILKNQYYKVKKVINGGEERKDSSFNAVLAYDNENVNLIFHDAVRPFVSNKIVDGVIEALQQYNAIDVAIPSTDTIIEVCSNNIKSIPPRKFMMQGQTPQAFKLETIKKAYELAIRDSNFTPTDDCGIVKKYLPDEKIYVVSGELKNIKITHMQDLAMADKIFQFNNISNNDQYSYEYYNQNLQNKTIVVFGGSYGIGFDIASIARQYGANVESFSRSSTNTNVASISDVERDLKYVAQKYGKIDFVVNTASILIHQPLEAVEYNKILEIVNINYIGAINVAKLSLPFLEKTSGQLLNFASSSYTRGRSGYSLYSSSKAAVVNLTQALAEEFMIRNKVKINCINPQRTLTPMRVSNFGKEDPDTLLKSMDVAYVAINTLLSDFTGQIVDVVLEK</sequence>
<comment type="catalytic activity">
    <reaction evidence="3">
        <text>2-C-methyl-D-erythritol 4-phosphate + CTP + H(+) = 4-CDP-2-C-methyl-D-erythritol + diphosphate</text>
        <dbReference type="Rhea" id="RHEA:13429"/>
        <dbReference type="ChEBI" id="CHEBI:15378"/>
        <dbReference type="ChEBI" id="CHEBI:33019"/>
        <dbReference type="ChEBI" id="CHEBI:37563"/>
        <dbReference type="ChEBI" id="CHEBI:57823"/>
        <dbReference type="ChEBI" id="CHEBI:58262"/>
        <dbReference type="EC" id="2.7.7.60"/>
    </reaction>
</comment>
<dbReference type="PIRSF" id="PIRSF036586">
    <property type="entry name" value="CDP-ribitol_syn"/>
    <property type="match status" value="1"/>
</dbReference>
<proteinExistence type="inferred from homology"/>
<protein>
    <recommendedName>
        <fullName evidence="3">2-C-methyl-D-erythritol 4-phosphate cytidylyltransferase</fullName>
        <ecNumber evidence="3">2.7.7.60</ecNumber>
    </recommendedName>
    <alternativeName>
        <fullName evidence="3">4-diphosphocytidyl-2C-methyl-D-erythritol synthase</fullName>
    </alternativeName>
    <alternativeName>
        <fullName evidence="3">MEP cytidylyltransferase</fullName>
        <shortName evidence="3">MCT</shortName>
    </alternativeName>
</protein>
<dbReference type="InterPro" id="IPR020904">
    <property type="entry name" value="Sc_DH/Rdtase_CS"/>
</dbReference>
<dbReference type="InterPro" id="IPR034683">
    <property type="entry name" value="IspD/TarI"/>
</dbReference>
<dbReference type="PROSITE" id="PS00061">
    <property type="entry name" value="ADH_SHORT"/>
    <property type="match status" value="1"/>
</dbReference>
<dbReference type="InterPro" id="IPR036291">
    <property type="entry name" value="NAD(P)-bd_dom_sf"/>
</dbReference>
<dbReference type="CDD" id="cd05233">
    <property type="entry name" value="SDR_c"/>
    <property type="match status" value="1"/>
</dbReference>
<evidence type="ECO:0000256" key="3">
    <source>
        <dbReference type="HAMAP-Rule" id="MF_00108"/>
    </source>
</evidence>
<evidence type="ECO:0000313" key="7">
    <source>
        <dbReference type="Proteomes" id="UP000352088"/>
    </source>
</evidence>
<comment type="similarity">
    <text evidence="3">Belongs to the IspD/TarI cytidylyltransferase family. IspD subfamily.</text>
</comment>
<dbReference type="UniPathway" id="UPA00056">
    <property type="reaction ID" value="UER00093"/>
</dbReference>
<accession>A0A3Z9W5I2</accession>
<evidence type="ECO:0000256" key="2">
    <source>
        <dbReference type="ARBA" id="ARBA00022695"/>
    </source>
</evidence>
<dbReference type="InterPro" id="IPR029044">
    <property type="entry name" value="Nucleotide-diphossugar_trans"/>
</dbReference>
<dbReference type="PRINTS" id="PR00080">
    <property type="entry name" value="SDRFAMILY"/>
</dbReference>
<dbReference type="Pfam" id="PF00106">
    <property type="entry name" value="adh_short"/>
    <property type="match status" value="1"/>
</dbReference>
<dbReference type="SUPFAM" id="SSF51735">
    <property type="entry name" value="NAD(P)-binding Rossmann-fold domains"/>
    <property type="match status" value="1"/>
</dbReference>
<feature type="site" description="Transition state stabilizer" evidence="3">
    <location>
        <position position="16"/>
    </location>
</feature>
<dbReference type="SUPFAM" id="SSF53448">
    <property type="entry name" value="Nucleotide-diphospho-sugar transferases"/>
    <property type="match status" value="1"/>
</dbReference>
<dbReference type="GO" id="GO:0019288">
    <property type="term" value="P:isopentenyl diphosphate biosynthetic process, methylerythritol 4-phosphate pathway"/>
    <property type="evidence" value="ECO:0007669"/>
    <property type="project" value="UniProtKB-UniRule"/>
</dbReference>
<dbReference type="Gene3D" id="3.40.50.720">
    <property type="entry name" value="NAD(P)-binding Rossmann-like Domain"/>
    <property type="match status" value="1"/>
</dbReference>
<dbReference type="EMBL" id="AACQHW010000003">
    <property type="protein sequence ID" value="EAL6850619.1"/>
    <property type="molecule type" value="Genomic_DNA"/>
</dbReference>
<comment type="pathway">
    <text evidence="3">Isoprenoid biosynthesis; isopentenyl diphosphate biosynthesis via DXP pathway; isopentenyl diphosphate from 1-deoxy-D-xylulose 5-phosphate: step 2/6.</text>
</comment>
<dbReference type="Pfam" id="PF01128">
    <property type="entry name" value="IspD"/>
    <property type="match status" value="1"/>
</dbReference>
<feature type="site" description="Transition state stabilizer" evidence="3">
    <location>
        <position position="23"/>
    </location>
</feature>
<comment type="similarity">
    <text evidence="4">Belongs to the short-chain dehydrogenases/reductases (SDR) family.</text>
</comment>
<evidence type="ECO:0000313" key="6">
    <source>
        <dbReference type="EMBL" id="EAL9204320.1"/>
    </source>
</evidence>
<name>A0A3Z9W5I2_CAMCO</name>
<dbReference type="InterPro" id="IPR001228">
    <property type="entry name" value="IspD"/>
</dbReference>
<dbReference type="Proteomes" id="UP000411403">
    <property type="component" value="Unassembled WGS sequence"/>
</dbReference>
<dbReference type="InterPro" id="IPR012115">
    <property type="entry name" value="CDP-ribitol_syn"/>
</dbReference>
<dbReference type="InterPro" id="IPR050088">
    <property type="entry name" value="IspD/TarI_cytidylyltransf_bact"/>
</dbReference>
<dbReference type="RefSeq" id="WP_002794308.1">
    <property type="nucleotide sequence ID" value="NZ_AP028350.1"/>
</dbReference>
<dbReference type="InterPro" id="IPR002347">
    <property type="entry name" value="SDR_fam"/>
</dbReference>
<keyword evidence="2 3" id="KW-0548">Nucleotidyltransferase</keyword>
<dbReference type="NCBIfam" id="NF001183">
    <property type="entry name" value="PRK00155.1-3"/>
    <property type="match status" value="1"/>
</dbReference>
<dbReference type="AlphaFoldDB" id="A0A3Z9W5I2"/>
<dbReference type="Proteomes" id="UP000352088">
    <property type="component" value="Unassembled WGS sequence"/>
</dbReference>
<dbReference type="PRINTS" id="PR00081">
    <property type="entry name" value="GDHRDH"/>
</dbReference>
<dbReference type="EMBL" id="AACSIE010000003">
    <property type="protein sequence ID" value="EAL9204320.1"/>
    <property type="molecule type" value="Genomic_DNA"/>
</dbReference>
<evidence type="ECO:0000313" key="5">
    <source>
        <dbReference type="EMBL" id="EAL6850619.1"/>
    </source>
</evidence>
<dbReference type="Gene3D" id="3.90.550.10">
    <property type="entry name" value="Spore Coat Polysaccharide Biosynthesis Protein SpsA, Chain A"/>
    <property type="match status" value="1"/>
</dbReference>
<reference evidence="5 7" key="1">
    <citation type="submission" date="2018-07" db="EMBL/GenBank/DDBJ databases">
        <authorList>
            <consortium name="NARMS: The National Antimicrobial Resistance Monitoring System"/>
        </authorList>
    </citation>
    <scope>NUCLEOTIDE SEQUENCE [LARGE SCALE GENOMIC DNA]</scope>
    <source>
        <strain evidence="6 8">CVM N17C171</strain>
        <strain evidence="5 7">CVM N17C548</strain>
    </source>
</reference>
<keyword evidence="1 3" id="KW-0808">Transferase</keyword>
<evidence type="ECO:0000256" key="1">
    <source>
        <dbReference type="ARBA" id="ARBA00022679"/>
    </source>
</evidence>
<comment type="caution">
    <text evidence="5">The sequence shown here is derived from an EMBL/GenBank/DDBJ whole genome shotgun (WGS) entry which is preliminary data.</text>
</comment>
<evidence type="ECO:0000256" key="4">
    <source>
        <dbReference type="RuleBase" id="RU000363"/>
    </source>
</evidence>
<dbReference type="EC" id="2.7.7.60" evidence="3"/>
<dbReference type="NCBIfam" id="TIGR00453">
    <property type="entry name" value="ispD"/>
    <property type="match status" value="1"/>
</dbReference>
<dbReference type="CDD" id="cd02516">
    <property type="entry name" value="CDP-ME_synthetase"/>
    <property type="match status" value="1"/>
</dbReference>